<name>A0ABW7EVI0_9BURK</name>
<dbReference type="EMBL" id="JBIGHY010000027">
    <property type="protein sequence ID" value="MFG6417364.1"/>
    <property type="molecule type" value="Genomic_DNA"/>
</dbReference>
<reference evidence="1 2" key="1">
    <citation type="submission" date="2024-09" db="EMBL/GenBank/DDBJ databases">
        <title>Novel species of the genus Pelomonas and Roseateles isolated from streams.</title>
        <authorList>
            <person name="Lu H."/>
        </authorList>
    </citation>
    <scope>NUCLEOTIDE SEQUENCE [LARGE SCALE GENOMIC DNA]</scope>
    <source>
        <strain evidence="1 2">DC23W</strain>
    </source>
</reference>
<gene>
    <name evidence="1" type="ORF">ACG02S_26105</name>
</gene>
<accession>A0ABW7EVI0</accession>
<proteinExistence type="predicted"/>
<dbReference type="Proteomes" id="UP001606300">
    <property type="component" value="Unassembled WGS sequence"/>
</dbReference>
<protein>
    <recommendedName>
        <fullName evidence="3">Gene transfer agent family protein</fullName>
    </recommendedName>
</protein>
<dbReference type="RefSeq" id="WP_394473422.1">
    <property type="nucleotide sequence ID" value="NZ_JBIGHY010000027.1"/>
</dbReference>
<evidence type="ECO:0000313" key="1">
    <source>
        <dbReference type="EMBL" id="MFG6417364.1"/>
    </source>
</evidence>
<keyword evidence="2" id="KW-1185">Reference proteome</keyword>
<evidence type="ECO:0000313" key="2">
    <source>
        <dbReference type="Proteomes" id="UP001606300"/>
    </source>
</evidence>
<evidence type="ECO:0008006" key="3">
    <source>
        <dbReference type="Google" id="ProtNLM"/>
    </source>
</evidence>
<organism evidence="1 2">
    <name type="scientific">Pelomonas dachongensis</name>
    <dbReference type="NCBI Taxonomy" id="3299029"/>
    <lineage>
        <taxon>Bacteria</taxon>
        <taxon>Pseudomonadati</taxon>
        <taxon>Pseudomonadota</taxon>
        <taxon>Betaproteobacteria</taxon>
        <taxon>Burkholderiales</taxon>
        <taxon>Sphaerotilaceae</taxon>
        <taxon>Roseateles</taxon>
    </lineage>
</organism>
<sequence>MKIMESQLLGVQIDDTGREVVLSLRDTEGAKFDVELRGVERLLVNELRQQNVVEAMTHWRRGKPLDGLRDAAFALMTGAAEQDCSPQLAAVACAVVDRVVSGELELMEISAVFGAQLLASFTSMTFVAKG</sequence>
<comment type="caution">
    <text evidence="1">The sequence shown here is derived from an EMBL/GenBank/DDBJ whole genome shotgun (WGS) entry which is preliminary data.</text>
</comment>